<reference evidence="1" key="2">
    <citation type="submission" date="2013-10" db="EMBL/GenBank/DDBJ databases">
        <authorList>
            <person name="Aslett M."/>
        </authorList>
    </citation>
    <scope>NUCLEOTIDE SEQUENCE [LARGE SCALE GENOMIC DNA]</scope>
    <source>
        <strain evidence="1">Houghton</strain>
    </source>
</reference>
<sequence length="80" mass="9885">MPDQVWRHHQKLRIHPKMNTKLRIHPKMNTKLPIHPKLLKWKELFFWELMEEHLKKKMMMMQKLKYLLSNLNLNLLSGVC</sequence>
<keyword evidence="2" id="KW-1185">Reference proteome</keyword>
<reference evidence="1" key="1">
    <citation type="submission" date="2013-10" db="EMBL/GenBank/DDBJ databases">
        <title>Genomic analysis of the causative agents of coccidiosis in chickens.</title>
        <authorList>
            <person name="Reid A.J."/>
            <person name="Blake D."/>
            <person name="Billington K."/>
            <person name="Browne H."/>
            <person name="Dunn M."/>
            <person name="Hung S."/>
            <person name="Kawahara F."/>
            <person name="Miranda-Saavedra D."/>
            <person name="Mourier T."/>
            <person name="Nagra H."/>
            <person name="Otto T.D."/>
            <person name="Rawlings N."/>
            <person name="Sanchez A."/>
            <person name="Sanders M."/>
            <person name="Subramaniam C."/>
            <person name="Tay Y."/>
            <person name="Dear P."/>
            <person name="Doerig C."/>
            <person name="Gruber A."/>
            <person name="Parkinson J."/>
            <person name="Shirley M."/>
            <person name="Wan K.L."/>
            <person name="Berriman M."/>
            <person name="Tomley F."/>
            <person name="Pain A."/>
        </authorList>
    </citation>
    <scope>NUCLEOTIDE SEQUENCE [LARGE SCALE GENOMIC DNA]</scope>
    <source>
        <strain evidence="1">Houghton</strain>
    </source>
</reference>
<dbReference type="VEuPathDB" id="ToxoDB:EPH_0033990"/>
<protein>
    <submittedName>
        <fullName evidence="1">Uncharacterized protein</fullName>
    </submittedName>
</protein>
<name>U6G4T1_9EIME</name>
<accession>U6G4T1</accession>
<gene>
    <name evidence="1" type="ORF">EPH_0033990</name>
</gene>
<proteinExistence type="predicted"/>
<dbReference type="EMBL" id="HG690397">
    <property type="protein sequence ID" value="CDI74502.1"/>
    <property type="molecule type" value="Genomic_DNA"/>
</dbReference>
<dbReference type="AlphaFoldDB" id="U6G4T1"/>
<evidence type="ECO:0000313" key="1">
    <source>
        <dbReference type="EMBL" id="CDI74502.1"/>
    </source>
</evidence>
<evidence type="ECO:0000313" key="2">
    <source>
        <dbReference type="Proteomes" id="UP000018201"/>
    </source>
</evidence>
<organism evidence="1 2">
    <name type="scientific">Eimeria praecox</name>
    <dbReference type="NCBI Taxonomy" id="51316"/>
    <lineage>
        <taxon>Eukaryota</taxon>
        <taxon>Sar</taxon>
        <taxon>Alveolata</taxon>
        <taxon>Apicomplexa</taxon>
        <taxon>Conoidasida</taxon>
        <taxon>Coccidia</taxon>
        <taxon>Eucoccidiorida</taxon>
        <taxon>Eimeriorina</taxon>
        <taxon>Eimeriidae</taxon>
        <taxon>Eimeria</taxon>
    </lineage>
</organism>
<dbReference type="Proteomes" id="UP000018201">
    <property type="component" value="Unassembled WGS sequence"/>
</dbReference>